<dbReference type="FunFam" id="3.40.50.300:FF:001660">
    <property type="entry name" value="NF-X1 finger and helicase protein, putative"/>
    <property type="match status" value="1"/>
</dbReference>
<evidence type="ECO:0000256" key="8">
    <source>
        <dbReference type="PROSITE-ProRule" id="PRU00723"/>
    </source>
</evidence>
<dbReference type="InterPro" id="IPR047187">
    <property type="entry name" value="SF1_C_Upf1"/>
</dbReference>
<keyword evidence="5" id="KW-0347">Helicase</keyword>
<proteinExistence type="predicted"/>
<dbReference type="InterPro" id="IPR036855">
    <property type="entry name" value="Znf_CCCH_sf"/>
</dbReference>
<keyword evidence="4 8" id="KW-0863">Zinc-finger</keyword>
<dbReference type="EMBL" id="KQ030663">
    <property type="protein sequence ID" value="KJZ69945.1"/>
    <property type="molecule type" value="Genomic_DNA"/>
</dbReference>
<dbReference type="CDD" id="cd18808">
    <property type="entry name" value="SF1_C_Upf1"/>
    <property type="match status" value="1"/>
</dbReference>
<feature type="zinc finger region" description="C3H1-type" evidence="8">
    <location>
        <begin position="14"/>
        <end position="41"/>
    </location>
</feature>
<dbReference type="GO" id="GO:0008270">
    <property type="term" value="F:zinc ion binding"/>
    <property type="evidence" value="ECO:0007669"/>
    <property type="project" value="UniProtKB-KW"/>
</dbReference>
<dbReference type="InterPro" id="IPR000571">
    <property type="entry name" value="Znf_CCCH"/>
</dbReference>
<reference evidence="12 13" key="1">
    <citation type="journal article" date="2014" name="Genome Biol. Evol.">
        <title>Comparative genomics and transcriptomics analyses reveal divergent lifestyle features of nematode endoparasitic fungus Hirsutella minnesotensis.</title>
        <authorList>
            <person name="Lai Y."/>
            <person name="Liu K."/>
            <person name="Zhang X."/>
            <person name="Zhang X."/>
            <person name="Li K."/>
            <person name="Wang N."/>
            <person name="Shu C."/>
            <person name="Wu Y."/>
            <person name="Wang C."/>
            <person name="Bushley K.E."/>
            <person name="Xiang M."/>
            <person name="Liu X."/>
        </authorList>
    </citation>
    <scope>NUCLEOTIDE SEQUENCE [LARGE SCALE GENOMIC DNA]</scope>
    <source>
        <strain evidence="12 13">3608</strain>
    </source>
</reference>
<gene>
    <name evidence="12" type="ORF">HIM_10668</name>
</gene>
<keyword evidence="2" id="KW-0963">Cytoplasm</keyword>
<dbReference type="InterPro" id="IPR027417">
    <property type="entry name" value="P-loop_NTPase"/>
</dbReference>
<feature type="region of interest" description="Disordered" evidence="9">
    <location>
        <begin position="580"/>
        <end position="600"/>
    </location>
</feature>
<dbReference type="PANTHER" id="PTHR10887">
    <property type="entry name" value="DNA2/NAM7 HELICASE FAMILY"/>
    <property type="match status" value="1"/>
</dbReference>
<evidence type="ECO:0000256" key="7">
    <source>
        <dbReference type="ARBA" id="ARBA00022859"/>
    </source>
</evidence>
<dbReference type="GO" id="GO:0031048">
    <property type="term" value="P:regulatory ncRNA-mediated heterochromatin formation"/>
    <property type="evidence" value="ECO:0007669"/>
    <property type="project" value="TreeGrafter"/>
</dbReference>
<feature type="domain" description="RZ-type" evidence="11">
    <location>
        <begin position="1793"/>
        <end position="1868"/>
    </location>
</feature>
<keyword evidence="3 8" id="KW-0479">Metal-binding</keyword>
<evidence type="ECO:0000256" key="3">
    <source>
        <dbReference type="ARBA" id="ARBA00022723"/>
    </source>
</evidence>
<evidence type="ECO:0000256" key="2">
    <source>
        <dbReference type="ARBA" id="ARBA00022490"/>
    </source>
</evidence>
<dbReference type="InterPro" id="IPR045055">
    <property type="entry name" value="DNA2/NAM7-like"/>
</dbReference>
<keyword evidence="5" id="KW-0378">Hydrolase</keyword>
<keyword evidence="13" id="KW-1185">Reference proteome</keyword>
<dbReference type="GO" id="GO:0002376">
    <property type="term" value="P:immune system process"/>
    <property type="evidence" value="ECO:0007669"/>
    <property type="project" value="UniProtKB-KW"/>
</dbReference>
<evidence type="ECO:0000256" key="9">
    <source>
        <dbReference type="SAM" id="MobiDB-lite"/>
    </source>
</evidence>
<dbReference type="PROSITE" id="PS50103">
    <property type="entry name" value="ZF_C3H1"/>
    <property type="match status" value="1"/>
</dbReference>
<dbReference type="Proteomes" id="UP000054481">
    <property type="component" value="Unassembled WGS sequence"/>
</dbReference>
<dbReference type="PANTHER" id="PTHR10887:SF445">
    <property type="entry name" value="NFX1-TYPE ZINC FINGER-CONTAINING PROTEIN 1"/>
    <property type="match status" value="1"/>
</dbReference>
<evidence type="ECO:0000256" key="6">
    <source>
        <dbReference type="ARBA" id="ARBA00022833"/>
    </source>
</evidence>
<keyword evidence="5" id="KW-0547">Nucleotide-binding</keyword>
<dbReference type="Gene3D" id="3.40.50.300">
    <property type="entry name" value="P-loop containing nucleotide triphosphate hydrolases"/>
    <property type="match status" value="2"/>
</dbReference>
<dbReference type="PROSITE" id="PS51981">
    <property type="entry name" value="ZF_RZ"/>
    <property type="match status" value="1"/>
</dbReference>
<dbReference type="CDD" id="cd17936">
    <property type="entry name" value="EEXXEc_NFX1"/>
    <property type="match status" value="1"/>
</dbReference>
<dbReference type="SUPFAM" id="SSF52540">
    <property type="entry name" value="P-loop containing nucleoside triphosphate hydrolases"/>
    <property type="match status" value="1"/>
</dbReference>
<dbReference type="Pfam" id="PF20173">
    <property type="entry name" value="ZnF_RZ-type"/>
    <property type="match status" value="1"/>
</dbReference>
<dbReference type="OrthoDB" id="2423195at2759"/>
<evidence type="ECO:0000256" key="5">
    <source>
        <dbReference type="ARBA" id="ARBA00022806"/>
    </source>
</evidence>
<evidence type="ECO:0000256" key="1">
    <source>
        <dbReference type="ARBA" id="ARBA00004496"/>
    </source>
</evidence>
<protein>
    <submittedName>
        <fullName evidence="12">Uncharacterized protein</fullName>
    </submittedName>
</protein>
<comment type="subcellular location">
    <subcellularLocation>
        <location evidence="1">Cytoplasm</location>
    </subcellularLocation>
</comment>
<name>A0A0F7ZJT5_9HYPO</name>
<feature type="domain" description="C3H1-type" evidence="10">
    <location>
        <begin position="14"/>
        <end position="41"/>
    </location>
</feature>
<keyword evidence="6 8" id="KW-0862">Zinc</keyword>
<dbReference type="InterPro" id="IPR046439">
    <property type="entry name" value="ZF_RZ_dom"/>
</dbReference>
<keyword evidence="5" id="KW-0067">ATP-binding</keyword>
<organism evidence="12 13">
    <name type="scientific">Hirsutella minnesotensis 3608</name>
    <dbReference type="NCBI Taxonomy" id="1043627"/>
    <lineage>
        <taxon>Eukaryota</taxon>
        <taxon>Fungi</taxon>
        <taxon>Dikarya</taxon>
        <taxon>Ascomycota</taxon>
        <taxon>Pezizomycotina</taxon>
        <taxon>Sordariomycetes</taxon>
        <taxon>Hypocreomycetidae</taxon>
        <taxon>Hypocreales</taxon>
        <taxon>Ophiocordycipitaceae</taxon>
        <taxon>Hirsutella</taxon>
    </lineage>
</organism>
<evidence type="ECO:0000259" key="10">
    <source>
        <dbReference type="PROSITE" id="PS50103"/>
    </source>
</evidence>
<dbReference type="GO" id="GO:0004386">
    <property type="term" value="F:helicase activity"/>
    <property type="evidence" value="ECO:0007669"/>
    <property type="project" value="InterPro"/>
</dbReference>
<dbReference type="Pfam" id="PF13087">
    <property type="entry name" value="AAA_12"/>
    <property type="match status" value="1"/>
</dbReference>
<dbReference type="SUPFAM" id="SSF90229">
    <property type="entry name" value="CCCH zinc finger"/>
    <property type="match status" value="1"/>
</dbReference>
<dbReference type="GO" id="GO:0005737">
    <property type="term" value="C:cytoplasm"/>
    <property type="evidence" value="ECO:0007669"/>
    <property type="project" value="UniProtKB-SubCell"/>
</dbReference>
<accession>A0A0F7ZJT5</accession>
<evidence type="ECO:0000313" key="13">
    <source>
        <dbReference type="Proteomes" id="UP000054481"/>
    </source>
</evidence>
<keyword evidence="7" id="KW-0391">Immunity</keyword>
<dbReference type="InterPro" id="IPR041679">
    <property type="entry name" value="DNA2/NAM7-like_C"/>
</dbReference>
<sequence length="1874" mass="209148">MARPRSEAFEPSCQATKLCFNIQRTGSCKWGARCKFSHDISHDGAAPSGASSGQFVRPVIKASQPRDGIYQEWRRLLHHGSPFSRPAANIVARFFQLARDMMKGDIGVSQEVIKLLVTEDGLSFIKDVAERHVQDASKCIPNTKFWENEVMPLFQLVTHPRVIDSAVLEQEVAAIFNYLSGVGGARMKTLFSYLARLFQAWPVEPDSRDDSKTAALELTLATLSKILDSNTSNIINQAFTDLVGIFATCLADVPPQTQAGFSRLQAAKYVDYMRLRLEIGSEITEWQAIPKGNVEREQFVLYREFPGQLSAEGPRHDNDHAQITKIAILPTYQEIMSLRREYLPTTDSSQWHISGIRGRLDREFRLLREDTVGQLRDTIRLAFEHLRRPDQGQSRSTREGVRTFTYDNAVPIDLEFYKYDGLEMTVRCEQIKAVQGLNTGQRKDWWMRSKRLQAGALVCVINAAGSVLFCVVANSTLRSEADDKRRKQRMKVLKEDESAGQPQSEMFTLSDDADFLFVKLHLVDSEKSLDEAMRWTCDLSSTSGRCLVEFPGVLLASFKHTLEALQQMYEKPNLPFSDLLAPAESGPSSETALNPPLYARKPGMYEKPNLPFSDLLAPAENGPSSETALNPPLYARKPGFSFDARCLSRNDTDFTIPAQNPLLPGELSSRSSLDPTQFAALLNTLQREMSLIQGPPGTGKSYTGEKIIKLLLSNKQRAELGPVLCVCYTNHALDQLLEHLLDDGINQIIRIGSGSNSERLQDLNLKAISRKNDRTKSERSNIYRVEVDREAVVTQISELLQELSVSSSWRSVKKYLSADFPSFHDTLFGEEEEGWTRVEYSQETVIDRWVSGGDRDSSRMRPVDTLQHSRLSTMNHRERVALHCEWQRSIRELITANIIKLHREYSQLTQKRARVGGDVELRCLQQADIVGVTTTGLARNLDLLRRLRCKVMLCEEAGEVLEAHILTALLPSLQHVILIGDHLQLRPQIQNYELQSSNPRGLQYSLDVSLFERLVQPMRPADTQMPFSVLDTQRRMHPDISKLVRATLYPNLLDSENVGQYPQVVGMKDRLFWLHHEHLEAAAANLDPLNKSHVNEYEVEMATALHLEAAAANLDPLNKSHINEYEVEMATALVSHLVRQGEYSQGDIAVITPYLGQLHRLRQRMECMFEICVNDRDAEDLETLEAGNALAPAPQRSLVQKSSLLKSIRVATVDNFQGEEAKVIIISLVRSNPQQKCGFLSTSNRINVLLSRAQHGMYIIGNATTCQNVSMLNVAIDVCAATNARVAVTSATHERTAWSPNRITVSAASNVAGNILPADTAAPKTATREPVVVPVPSHARFDAVTQSAARVVTNPAPLAQSSVAHPNAHIRSAPCLARRHATGFRVQNGVRTVCLAATSAPAAKALAAEAREAGRGPSICGEPCPSPKYCQQCGSDDIKSTCVDFVEMKDYGEVDLNQVPCIFPDCGHFLTVSSMDGQMGMSEHYEIDPDGLPTDLKGRLEPFSLSEDGIKACPTCRGSLRNISRYGRVVRRAMLDEATKKFMTWSNTQKNALTESLLGAQERLERMPVDITPPSETRAEKPKHKGGRHEQLRYVQKLVGRGRYDNMLLLWTRLNSYSKRVRAEEQPFHRVADLVLHANRQNTTQGRFSYDPSVIQMGAYLCAAALLLKCEILVLSDFLELQRGRSLGQVGLDLDFGDQKKACENLISLARTRKHPKEEVQGHIFAAHPPRAASNDDGQAGIDQAACERLKHEALEHLEKARAVMKESLSTRILEDEAKSVEAMLKDGVYEPVTADELRAVYAAMAVEFRGTGHWYTCTNGHPFTIGECGMPMEMARCPECGERIGGQNHNAVEGVQRATQIENLAVEVDNLRL</sequence>
<dbReference type="GO" id="GO:0031380">
    <property type="term" value="C:nuclear RNA-directed RNA polymerase complex"/>
    <property type="evidence" value="ECO:0007669"/>
    <property type="project" value="TreeGrafter"/>
</dbReference>
<dbReference type="Pfam" id="PF13086">
    <property type="entry name" value="AAA_11"/>
    <property type="match status" value="1"/>
</dbReference>
<evidence type="ECO:0000259" key="11">
    <source>
        <dbReference type="PROSITE" id="PS51981"/>
    </source>
</evidence>
<evidence type="ECO:0000256" key="4">
    <source>
        <dbReference type="ARBA" id="ARBA00022771"/>
    </source>
</evidence>
<evidence type="ECO:0000313" key="12">
    <source>
        <dbReference type="EMBL" id="KJZ69945.1"/>
    </source>
</evidence>
<dbReference type="InterPro" id="IPR041677">
    <property type="entry name" value="DNA2/NAM7_AAA_11"/>
</dbReference>